<protein>
    <submittedName>
        <fullName evidence="1">SAM-dependent methyltransferase</fullName>
    </submittedName>
</protein>
<dbReference type="PANTHER" id="PTHR46111:SF2">
    <property type="entry name" value="SAM-DEPENDENT METHYLTRANSFERASE"/>
    <property type="match status" value="1"/>
</dbReference>
<proteinExistence type="predicted"/>
<organism evidence="1 2">
    <name type="scientific">Tepidiphilus baoligensis</name>
    <dbReference type="NCBI Taxonomy" id="2698687"/>
    <lineage>
        <taxon>Bacteria</taxon>
        <taxon>Pseudomonadati</taxon>
        <taxon>Pseudomonadota</taxon>
        <taxon>Hydrogenophilia</taxon>
        <taxon>Hydrogenophilales</taxon>
        <taxon>Hydrogenophilaceae</taxon>
        <taxon>Tepidiphilus</taxon>
    </lineage>
</organism>
<dbReference type="InterPro" id="IPR035996">
    <property type="entry name" value="4pyrrol_Methylase_sf"/>
</dbReference>
<dbReference type="GO" id="GO:0008168">
    <property type="term" value="F:methyltransferase activity"/>
    <property type="evidence" value="ECO:0007669"/>
    <property type="project" value="UniProtKB-KW"/>
</dbReference>
<dbReference type="EMBL" id="JAAAUB010000009">
    <property type="protein sequence ID" value="NMH16894.1"/>
    <property type="molecule type" value="Genomic_DNA"/>
</dbReference>
<dbReference type="InterPro" id="IPR014776">
    <property type="entry name" value="4pyrrole_Mease_sub2"/>
</dbReference>
<dbReference type="PANTHER" id="PTHR46111">
    <property type="entry name" value="RIBOSOMAL RNA SMALL SUBUNIT METHYLTRANSFERASE I"/>
    <property type="match status" value="1"/>
</dbReference>
<sequence length="241" mass="25841">MDAAVTPGRLLLIPTPLGDEGPPLLPPEHLREVQRLRRFVVENEKPARAALKRLGHPGPIAELLLQRIPDAPTPAALDVLLAPCLEGEDLGLMSDAGCPGVADPGAALVARAHGRGIAVVPLVGPSALLLALMGSGLEGQRFTFHGYLPIPAPERATAIAALEAASRAHQQSQFFIETPYRNDRMLETLVRVLAPTTLLCVACHLTQPDQWIRTAPVARWRADPLPTLGKRPTVFGFLAQH</sequence>
<keyword evidence="2" id="KW-1185">Reference proteome</keyword>
<name>A0ABX1QNA9_9PROT</name>
<dbReference type="GO" id="GO:0032259">
    <property type="term" value="P:methylation"/>
    <property type="evidence" value="ECO:0007669"/>
    <property type="project" value="UniProtKB-KW"/>
</dbReference>
<dbReference type="SUPFAM" id="SSF53790">
    <property type="entry name" value="Tetrapyrrole methylase"/>
    <property type="match status" value="1"/>
</dbReference>
<dbReference type="InterPro" id="IPR008189">
    <property type="entry name" value="rRNA_ssu_MeTfrase_I"/>
</dbReference>
<dbReference type="Gene3D" id="3.30.950.10">
    <property type="entry name" value="Methyltransferase, Cobalt-precorrin-4 Transmethylase, Domain 2"/>
    <property type="match status" value="1"/>
</dbReference>
<dbReference type="PIRSF" id="PIRSF005917">
    <property type="entry name" value="MTase_YraL"/>
    <property type="match status" value="1"/>
</dbReference>
<evidence type="ECO:0000313" key="2">
    <source>
        <dbReference type="Proteomes" id="UP000669605"/>
    </source>
</evidence>
<keyword evidence="1" id="KW-0489">Methyltransferase</keyword>
<gene>
    <name evidence="1" type="ORF">GV368_07225</name>
</gene>
<dbReference type="CDD" id="cd11649">
    <property type="entry name" value="RsmI_like"/>
    <property type="match status" value="1"/>
</dbReference>
<reference evidence="1 2" key="1">
    <citation type="journal article" date="2020" name="Curr. Microbiol.">
        <title>Tepidiphilus baoligensis sp. nov., a Novel Bacterium of the Family Hydrogenophilaceae Isolated from an Oil Reservoir.</title>
        <authorList>
            <person name="Zhang X."/>
            <person name="Wang G."/>
            <person name="Ma X."/>
            <person name="Yu J."/>
            <person name="You J."/>
            <person name="Xue Y."/>
            <person name="Ma Y."/>
        </authorList>
    </citation>
    <scope>NUCLEOTIDE SEQUENCE [LARGE SCALE GENOMIC DNA]</scope>
    <source>
        <strain evidence="1 2">B18-69</strain>
    </source>
</reference>
<keyword evidence="1" id="KW-0808">Transferase</keyword>
<dbReference type="Gene3D" id="3.40.1010.10">
    <property type="entry name" value="Cobalt-precorrin-4 Transmethylase, Domain 1"/>
    <property type="match status" value="1"/>
</dbReference>
<comment type="caution">
    <text evidence="1">The sequence shown here is derived from an EMBL/GenBank/DDBJ whole genome shotgun (WGS) entry which is preliminary data.</text>
</comment>
<dbReference type="Proteomes" id="UP000669605">
    <property type="component" value="Unassembled WGS sequence"/>
</dbReference>
<accession>A0ABX1QNA9</accession>
<evidence type="ECO:0000313" key="1">
    <source>
        <dbReference type="EMBL" id="NMH16894.1"/>
    </source>
</evidence>
<dbReference type="InterPro" id="IPR014777">
    <property type="entry name" value="4pyrrole_Mease_sub1"/>
</dbReference>